<gene>
    <name evidence="1" type="ORF">KTAU_26420</name>
</gene>
<dbReference type="RefSeq" id="WP_151728686.1">
    <property type="nucleotide sequence ID" value="NZ_BKZV01000003.1"/>
</dbReference>
<reference evidence="1 2" key="1">
    <citation type="journal article" date="2019" name="Int. J. Syst. Evol. Microbiol.">
        <title>Thermogemmatispora aurantia sp. nov. and Thermogemmatispora argillosa sp. nov., within the class Ktedonobacteria, and emended description of the genus Thermogemmatispora.</title>
        <authorList>
            <person name="Zheng Y."/>
            <person name="Wang C.M."/>
            <person name="Sakai Y."/>
            <person name="Abe K."/>
            <person name="Yokota A."/>
            <person name="Yabe S."/>
        </authorList>
    </citation>
    <scope>NUCLEOTIDE SEQUENCE [LARGE SCALE GENOMIC DNA]</scope>
    <source>
        <strain evidence="1 2">A1-2</strain>
    </source>
</reference>
<protein>
    <submittedName>
        <fullName evidence="1">Uncharacterized protein</fullName>
    </submittedName>
</protein>
<evidence type="ECO:0000313" key="1">
    <source>
        <dbReference type="EMBL" id="GER84005.1"/>
    </source>
</evidence>
<organism evidence="1 2">
    <name type="scientific">Thermogemmatispora aurantia</name>
    <dbReference type="NCBI Taxonomy" id="2045279"/>
    <lineage>
        <taxon>Bacteria</taxon>
        <taxon>Bacillati</taxon>
        <taxon>Chloroflexota</taxon>
        <taxon>Ktedonobacteria</taxon>
        <taxon>Thermogemmatisporales</taxon>
        <taxon>Thermogemmatisporaceae</taxon>
        <taxon>Thermogemmatispora</taxon>
    </lineage>
</organism>
<name>A0A5J4K934_9CHLR</name>
<proteinExistence type="predicted"/>
<keyword evidence="2" id="KW-1185">Reference proteome</keyword>
<dbReference type="EMBL" id="BKZV01000003">
    <property type="protein sequence ID" value="GER84005.1"/>
    <property type="molecule type" value="Genomic_DNA"/>
</dbReference>
<sequence length="255" mass="29830">MMSRPDQELEAARAEIIARLYRIFAAYPFRRQMWVCPHCVTPEEIARLGRVPLEQLSGSDLQRYAWKALTTWGEVVDFKHFLPRWLEIILRGQDDGFALEFSQLAAKLDYGQWRAWPRAEQEAVETALLLCWRLLLAQPPATLVWETAADFLRAMAQCWESPAPFLRLWEEAVGFPPLYHLALFFVGESPGLAEPVEEVWPEAWRRGQWPLLRAWLFSPSTYDRLMALSRQRRQELPAELAEALSFFLNQRRPLF</sequence>
<comment type="caution">
    <text evidence="1">The sequence shown here is derived from an EMBL/GenBank/DDBJ whole genome shotgun (WGS) entry which is preliminary data.</text>
</comment>
<evidence type="ECO:0000313" key="2">
    <source>
        <dbReference type="Proteomes" id="UP000334820"/>
    </source>
</evidence>
<accession>A0A5J4K934</accession>
<dbReference type="Proteomes" id="UP000334820">
    <property type="component" value="Unassembled WGS sequence"/>
</dbReference>
<dbReference type="AlphaFoldDB" id="A0A5J4K934"/>